<dbReference type="GeneID" id="36558066"/>
<evidence type="ECO:0000313" key="3">
    <source>
        <dbReference type="Proteomes" id="UP000234275"/>
    </source>
</evidence>
<reference evidence="2 3" key="1">
    <citation type="submission" date="2016-12" db="EMBL/GenBank/DDBJ databases">
        <title>The genomes of Aspergillus section Nigri reveals drivers in fungal speciation.</title>
        <authorList>
            <consortium name="DOE Joint Genome Institute"/>
            <person name="Vesth T.C."/>
            <person name="Nybo J."/>
            <person name="Theobald S."/>
            <person name="Brandl J."/>
            <person name="Frisvad J.C."/>
            <person name="Nielsen K.F."/>
            <person name="Lyhne E.K."/>
            <person name="Kogle M.E."/>
            <person name="Kuo A."/>
            <person name="Riley R."/>
            <person name="Clum A."/>
            <person name="Nolan M."/>
            <person name="Lipzen A."/>
            <person name="Salamov A."/>
            <person name="Henrissat B."/>
            <person name="Wiebenga A."/>
            <person name="De Vries R.P."/>
            <person name="Grigoriev I.V."/>
            <person name="Mortensen U.H."/>
            <person name="Andersen M.R."/>
            <person name="Baker S.E."/>
        </authorList>
    </citation>
    <scope>NUCLEOTIDE SEQUENCE [LARGE SCALE GENOMIC DNA]</scope>
    <source>
        <strain evidence="2 3">IBT 23096</strain>
    </source>
</reference>
<keyword evidence="1" id="KW-0812">Transmembrane</keyword>
<comment type="caution">
    <text evidence="2">The sequence shown here is derived from an EMBL/GenBank/DDBJ whole genome shotgun (WGS) entry which is preliminary data.</text>
</comment>
<feature type="transmembrane region" description="Helical" evidence="1">
    <location>
        <begin position="63"/>
        <end position="87"/>
    </location>
</feature>
<evidence type="ECO:0000313" key="2">
    <source>
        <dbReference type="EMBL" id="PLB43193.1"/>
    </source>
</evidence>
<dbReference type="OrthoDB" id="4510611at2759"/>
<gene>
    <name evidence="2" type="ORF">P170DRAFT_441653</name>
</gene>
<name>A0A2I2FRD5_9EURO</name>
<accession>A0A2I2FRD5</accession>
<protein>
    <submittedName>
        <fullName evidence="2">Uncharacterized protein</fullName>
    </submittedName>
</protein>
<dbReference type="AlphaFoldDB" id="A0A2I2FRD5"/>
<dbReference type="VEuPathDB" id="FungiDB:P170DRAFT_441653"/>
<evidence type="ECO:0000256" key="1">
    <source>
        <dbReference type="SAM" id="Phobius"/>
    </source>
</evidence>
<keyword evidence="1" id="KW-0472">Membrane</keyword>
<sequence>MMSCISGPAHFVQSALRNPHCHLPLVQIGKLRADFPSKAGWPNGKALDYESRDCRFDPCVGQYFLLFVFCLLVGLGDIFICFFAGGWGRCGMVR</sequence>
<organism evidence="2 3">
    <name type="scientific">Aspergillus steynii IBT 23096</name>
    <dbReference type="NCBI Taxonomy" id="1392250"/>
    <lineage>
        <taxon>Eukaryota</taxon>
        <taxon>Fungi</taxon>
        <taxon>Dikarya</taxon>
        <taxon>Ascomycota</taxon>
        <taxon>Pezizomycotina</taxon>
        <taxon>Eurotiomycetes</taxon>
        <taxon>Eurotiomycetidae</taxon>
        <taxon>Eurotiales</taxon>
        <taxon>Aspergillaceae</taxon>
        <taxon>Aspergillus</taxon>
        <taxon>Aspergillus subgen. Circumdati</taxon>
    </lineage>
</organism>
<dbReference type="RefSeq" id="XP_024698495.1">
    <property type="nucleotide sequence ID" value="XM_024850367.1"/>
</dbReference>
<proteinExistence type="predicted"/>
<dbReference type="Proteomes" id="UP000234275">
    <property type="component" value="Unassembled WGS sequence"/>
</dbReference>
<keyword evidence="3" id="KW-1185">Reference proteome</keyword>
<keyword evidence="1" id="KW-1133">Transmembrane helix</keyword>
<dbReference type="EMBL" id="MSFO01000011">
    <property type="protein sequence ID" value="PLB43193.1"/>
    <property type="molecule type" value="Genomic_DNA"/>
</dbReference>